<name>A0A427YIX0_9TREE</name>
<keyword evidence="3" id="KW-1185">Reference proteome</keyword>
<comment type="caution">
    <text evidence="2">The sequence shown here is derived from an EMBL/GenBank/DDBJ whole genome shotgun (WGS) entry which is preliminary data.</text>
</comment>
<dbReference type="GO" id="GO:0090730">
    <property type="term" value="C:Las1 complex"/>
    <property type="evidence" value="ECO:0007669"/>
    <property type="project" value="InterPro"/>
</dbReference>
<dbReference type="EMBL" id="RSCD01000009">
    <property type="protein sequence ID" value="RSH91027.1"/>
    <property type="molecule type" value="Genomic_DNA"/>
</dbReference>
<evidence type="ECO:0000313" key="2">
    <source>
        <dbReference type="EMBL" id="RSH91027.1"/>
    </source>
</evidence>
<feature type="region of interest" description="Disordered" evidence="1">
    <location>
        <begin position="286"/>
        <end position="309"/>
    </location>
</feature>
<organism evidence="2 3">
    <name type="scientific">Saitozyma podzolica</name>
    <dbReference type="NCBI Taxonomy" id="1890683"/>
    <lineage>
        <taxon>Eukaryota</taxon>
        <taxon>Fungi</taxon>
        <taxon>Dikarya</taxon>
        <taxon>Basidiomycota</taxon>
        <taxon>Agaricomycotina</taxon>
        <taxon>Tremellomycetes</taxon>
        <taxon>Tremellales</taxon>
        <taxon>Trimorphomycetaceae</taxon>
        <taxon>Saitozyma</taxon>
    </lineage>
</organism>
<dbReference type="GO" id="GO:0000470">
    <property type="term" value="P:maturation of LSU-rRNA"/>
    <property type="evidence" value="ECO:0007669"/>
    <property type="project" value="TreeGrafter"/>
</dbReference>
<evidence type="ECO:0000313" key="3">
    <source>
        <dbReference type="Proteomes" id="UP000279259"/>
    </source>
</evidence>
<sequence>MRAPRRVPWATKTELNELYDWLFSPASELSTRKRGLARMSVYISSPSCPAFLHLLYHLVSASLLPAPSSPEESQASRLTCAMAVVRFVNGMVDPLQTGPYARPISHLAATLHIPPNLISLRHRATHEDLPPLPLLQDAVHQAIEYLHAHSFLPLLASGSGSAPEEGWGRRARAEELVKGWKRVMKTRVRDREVGEETPASREIRRLRKELEGEEVGEIAEALCGQEGLVPVGRKKRPTLLKETLPSSTSLQIWTPLIVHLSTLDPSFPSVLADQILTTILITRPQESDGRGGAGQTDTDTDTDVEARRERQKESQSFRWGLATWLIWFWGGSEVSLSLAAEDRIQLWRRLVEALLEGDIVLRRLAAVLAQTDSSLAATYGILEPLLLQTVQPVQTEQSDVVGLSGMELDLPTEDMDVQGRLDTMEERLLAMEKIRARRSSSATVPQQHSMLGNGGDGANAVGVGVGVGVPGWRKLGNTEWRACPIGVWGGV</sequence>
<dbReference type="GO" id="GO:0004519">
    <property type="term" value="F:endonuclease activity"/>
    <property type="evidence" value="ECO:0007669"/>
    <property type="project" value="InterPro"/>
</dbReference>
<dbReference type="InterPro" id="IPR007174">
    <property type="entry name" value="Las1"/>
</dbReference>
<dbReference type="GO" id="GO:0030687">
    <property type="term" value="C:preribosome, large subunit precursor"/>
    <property type="evidence" value="ECO:0007669"/>
    <property type="project" value="TreeGrafter"/>
</dbReference>
<evidence type="ECO:0000256" key="1">
    <source>
        <dbReference type="SAM" id="MobiDB-lite"/>
    </source>
</evidence>
<dbReference type="GO" id="GO:0000460">
    <property type="term" value="P:maturation of 5.8S rRNA"/>
    <property type="evidence" value="ECO:0007669"/>
    <property type="project" value="TreeGrafter"/>
</dbReference>
<dbReference type="Proteomes" id="UP000279259">
    <property type="component" value="Unassembled WGS sequence"/>
</dbReference>
<dbReference type="Pfam" id="PF04031">
    <property type="entry name" value="Las1"/>
    <property type="match status" value="1"/>
</dbReference>
<gene>
    <name evidence="2" type="primary">LAS1</name>
    <name evidence="2" type="ORF">EHS25_010203</name>
</gene>
<proteinExistence type="predicted"/>
<reference evidence="2 3" key="1">
    <citation type="submission" date="2018-11" db="EMBL/GenBank/DDBJ databases">
        <title>Genome sequence of Saitozyma podzolica DSM 27192.</title>
        <authorList>
            <person name="Aliyu H."/>
            <person name="Gorte O."/>
            <person name="Ochsenreither K."/>
        </authorList>
    </citation>
    <scope>NUCLEOTIDE SEQUENCE [LARGE SCALE GENOMIC DNA]</scope>
    <source>
        <strain evidence="2 3">DSM 27192</strain>
    </source>
</reference>
<dbReference type="STRING" id="1890683.A0A427YIX0"/>
<dbReference type="OrthoDB" id="10263222at2759"/>
<dbReference type="PANTHER" id="PTHR15002">
    <property type="entry name" value="RIBOSOMAL BIOGENESIS PROTEIN LAS1L"/>
    <property type="match status" value="1"/>
</dbReference>
<protein>
    <submittedName>
        <fullName evidence="2">rRNA-processing protein las1</fullName>
    </submittedName>
</protein>
<dbReference type="AlphaFoldDB" id="A0A427YIX0"/>
<dbReference type="PANTHER" id="PTHR15002:SF0">
    <property type="entry name" value="RIBOSOMAL BIOGENESIS PROTEIN LAS1L"/>
    <property type="match status" value="1"/>
</dbReference>
<accession>A0A427YIX0</accession>